<dbReference type="PROSITE" id="PS50878">
    <property type="entry name" value="RT_POL"/>
    <property type="match status" value="1"/>
</dbReference>
<feature type="region of interest" description="Disordered" evidence="1">
    <location>
        <begin position="104"/>
        <end position="137"/>
    </location>
</feature>
<dbReference type="Proteomes" id="UP001303046">
    <property type="component" value="Unassembled WGS sequence"/>
</dbReference>
<comment type="caution">
    <text evidence="3">The sequence shown here is derived from an EMBL/GenBank/DDBJ whole genome shotgun (WGS) entry which is preliminary data.</text>
</comment>
<evidence type="ECO:0000313" key="4">
    <source>
        <dbReference type="Proteomes" id="UP001303046"/>
    </source>
</evidence>
<dbReference type="InterPro" id="IPR000477">
    <property type="entry name" value="RT_dom"/>
</dbReference>
<keyword evidence="4" id="KW-1185">Reference proteome</keyword>
<evidence type="ECO:0000313" key="3">
    <source>
        <dbReference type="EMBL" id="KAK6748172.1"/>
    </source>
</evidence>
<feature type="domain" description="Reverse transcriptase" evidence="2">
    <location>
        <begin position="94"/>
        <end position="319"/>
    </location>
</feature>
<dbReference type="SUPFAM" id="SSF56672">
    <property type="entry name" value="DNA/RNA polymerases"/>
    <property type="match status" value="1"/>
</dbReference>
<organism evidence="3 4">
    <name type="scientific">Necator americanus</name>
    <name type="common">Human hookworm</name>
    <dbReference type="NCBI Taxonomy" id="51031"/>
    <lineage>
        <taxon>Eukaryota</taxon>
        <taxon>Metazoa</taxon>
        <taxon>Ecdysozoa</taxon>
        <taxon>Nematoda</taxon>
        <taxon>Chromadorea</taxon>
        <taxon>Rhabditida</taxon>
        <taxon>Rhabditina</taxon>
        <taxon>Rhabditomorpha</taxon>
        <taxon>Strongyloidea</taxon>
        <taxon>Ancylostomatidae</taxon>
        <taxon>Bunostominae</taxon>
        <taxon>Necator</taxon>
    </lineage>
</organism>
<gene>
    <name evidence="3" type="primary">Necator_chrIV.g14330</name>
    <name evidence="3" type="ORF">RB195_001036</name>
</gene>
<dbReference type="InterPro" id="IPR043128">
    <property type="entry name" value="Rev_trsase/Diguanyl_cyclase"/>
</dbReference>
<evidence type="ECO:0000259" key="2">
    <source>
        <dbReference type="PROSITE" id="PS50878"/>
    </source>
</evidence>
<dbReference type="InterPro" id="IPR043502">
    <property type="entry name" value="DNA/RNA_pol_sf"/>
</dbReference>
<feature type="compositionally biased region" description="Basic and acidic residues" evidence="1">
    <location>
        <begin position="108"/>
        <end position="130"/>
    </location>
</feature>
<dbReference type="Pfam" id="PF00078">
    <property type="entry name" value="RVT_1"/>
    <property type="match status" value="1"/>
</dbReference>
<protein>
    <recommendedName>
        <fullName evidence="2">Reverse transcriptase domain-containing protein</fullName>
    </recommendedName>
</protein>
<dbReference type="PANTHER" id="PTHR47027:SF20">
    <property type="entry name" value="REVERSE TRANSCRIPTASE-LIKE PROTEIN WITH RNA-DIRECTED DNA POLYMERASE DOMAIN"/>
    <property type="match status" value="1"/>
</dbReference>
<name>A0ABR1DCF2_NECAM</name>
<accession>A0ABR1DCF2</accession>
<dbReference type="EMBL" id="JAVFWL010000004">
    <property type="protein sequence ID" value="KAK6748172.1"/>
    <property type="molecule type" value="Genomic_DNA"/>
</dbReference>
<dbReference type="Gene3D" id="3.30.70.270">
    <property type="match status" value="1"/>
</dbReference>
<dbReference type="PANTHER" id="PTHR47027">
    <property type="entry name" value="REVERSE TRANSCRIPTASE DOMAIN-CONTAINING PROTEIN"/>
    <property type="match status" value="1"/>
</dbReference>
<proteinExistence type="predicted"/>
<sequence>MEKSLLIPEGTLGKRGLQESRRLPKEKIFTYNARTLASDAAIGDGVRVRVNMNMAINMRRKAAKFTKQTPRTTIHWELFASTFGFWENTVVDNIDDEHEQAYTSEWSSKSRREPRTHVRGREALQRDDKRRAQRRRRTQVLAEAAEAGKSIRYARRDFAIRLTAYTISHLIEISREYKVPLRLTSIDLKKAFDTVETEAAMEALENQGVPTPYIKKGLRQTDTISPKIFGATLENAMQGLEWNNMGVESDGTHKWLLHHLQFADDIIFTASSISQAELMLPEFDETCKKIGLQLDLDKKMLLRKGWVSDAPFTLNGTNISECFSYVYLGRETKMMNYLTSELSRWKRAA</sequence>
<evidence type="ECO:0000256" key="1">
    <source>
        <dbReference type="SAM" id="MobiDB-lite"/>
    </source>
</evidence>
<reference evidence="3 4" key="1">
    <citation type="submission" date="2023-08" db="EMBL/GenBank/DDBJ databases">
        <title>A Necator americanus chromosomal reference genome.</title>
        <authorList>
            <person name="Ilik V."/>
            <person name="Petrzelkova K.J."/>
            <person name="Pardy F."/>
            <person name="Fuh T."/>
            <person name="Niatou-Singa F.S."/>
            <person name="Gouil Q."/>
            <person name="Baker L."/>
            <person name="Ritchie M.E."/>
            <person name="Jex A.R."/>
            <person name="Gazzola D."/>
            <person name="Li H."/>
            <person name="Toshio Fujiwara R."/>
            <person name="Zhan B."/>
            <person name="Aroian R.V."/>
            <person name="Pafco B."/>
            <person name="Schwarz E.M."/>
        </authorList>
    </citation>
    <scope>NUCLEOTIDE SEQUENCE [LARGE SCALE GENOMIC DNA]</scope>
    <source>
        <strain evidence="3 4">Aroian</strain>
        <tissue evidence="3">Whole animal</tissue>
    </source>
</reference>